<dbReference type="HOGENOM" id="CLU_3365057_0_0_9"/>
<proteinExistence type="predicted"/>
<protein>
    <submittedName>
        <fullName evidence="1">Uncharacterized protein</fullName>
    </submittedName>
</protein>
<dbReference type="AlphaFoldDB" id="A8S9E6"/>
<accession>A8S9E6</accession>
<evidence type="ECO:0000313" key="1">
    <source>
        <dbReference type="EMBL" id="EDP22224.1"/>
    </source>
</evidence>
<sequence length="35" mass="3865">MFSLGTALFYRFAALAATMDVQKVRKTLCTLPAPM</sequence>
<reference evidence="1 2" key="2">
    <citation type="submission" date="2007-09" db="EMBL/GenBank/DDBJ databases">
        <authorList>
            <person name="Fulton L."/>
            <person name="Clifton S."/>
            <person name="Fulton B."/>
            <person name="Xu J."/>
            <person name="Minx P."/>
            <person name="Pepin K.H."/>
            <person name="Johnson M."/>
            <person name="Thiruvilangam P."/>
            <person name="Bhonagiri V."/>
            <person name="Nash W.E."/>
            <person name="Mardis E.R."/>
            <person name="Wilson R.K."/>
        </authorList>
    </citation>
    <scope>NUCLEOTIDE SEQUENCE [LARGE SCALE GENOMIC DNA]</scope>
    <source>
        <strain evidence="1 2">M21/2</strain>
    </source>
</reference>
<name>A8S9E6_9FIRM</name>
<comment type="caution">
    <text evidence="1">The sequence shown here is derived from an EMBL/GenBank/DDBJ whole genome shotgun (WGS) entry which is preliminary data.</text>
</comment>
<reference evidence="1 2" key="1">
    <citation type="submission" date="2007-09" db="EMBL/GenBank/DDBJ databases">
        <title>Draft genome sequence of Faecalibacterium prausnitzii M21/2.</title>
        <authorList>
            <person name="Sudarsanam P."/>
            <person name="Ley R."/>
            <person name="Guruge J."/>
            <person name="Turnbaugh P.J."/>
            <person name="Mahowald M."/>
            <person name="Liep D."/>
            <person name="Gordon J."/>
        </authorList>
    </citation>
    <scope>NUCLEOTIDE SEQUENCE [LARGE SCALE GENOMIC DNA]</scope>
    <source>
        <strain evidence="1 2">M21/2</strain>
    </source>
</reference>
<dbReference type="Proteomes" id="UP000005945">
    <property type="component" value="Unassembled WGS sequence"/>
</dbReference>
<organism evidence="1 2">
    <name type="scientific">Faecalibacterium prausnitzii M21/2</name>
    <dbReference type="NCBI Taxonomy" id="411485"/>
    <lineage>
        <taxon>Bacteria</taxon>
        <taxon>Bacillati</taxon>
        <taxon>Bacillota</taxon>
        <taxon>Clostridia</taxon>
        <taxon>Eubacteriales</taxon>
        <taxon>Oscillospiraceae</taxon>
        <taxon>Faecalibacterium</taxon>
    </lineage>
</organism>
<evidence type="ECO:0000313" key="2">
    <source>
        <dbReference type="Proteomes" id="UP000005945"/>
    </source>
</evidence>
<dbReference type="EMBL" id="ABED02000022">
    <property type="protein sequence ID" value="EDP22224.1"/>
    <property type="molecule type" value="Genomic_DNA"/>
</dbReference>
<gene>
    <name evidence="1" type="ORF">FAEPRAM212_01035</name>
</gene>